<protein>
    <submittedName>
        <fullName evidence="2">Helix-turn-helix protein</fullName>
    </submittedName>
</protein>
<dbReference type="Gene3D" id="3.30.450.180">
    <property type="match status" value="1"/>
</dbReference>
<accession>A0ABY2FCX0</accession>
<dbReference type="PANTHER" id="PTHR35010">
    <property type="entry name" value="BLL4672 PROTEIN-RELATED"/>
    <property type="match status" value="1"/>
</dbReference>
<dbReference type="SMART" id="SM00530">
    <property type="entry name" value="HTH_XRE"/>
    <property type="match status" value="1"/>
</dbReference>
<dbReference type="InterPro" id="IPR041413">
    <property type="entry name" value="MLTR_LBD"/>
</dbReference>
<organism evidence="2 3">
    <name type="scientific">Kribbella pratensis</name>
    <dbReference type="NCBI Taxonomy" id="2512112"/>
    <lineage>
        <taxon>Bacteria</taxon>
        <taxon>Bacillati</taxon>
        <taxon>Actinomycetota</taxon>
        <taxon>Actinomycetes</taxon>
        <taxon>Propionibacteriales</taxon>
        <taxon>Kribbellaceae</taxon>
        <taxon>Kribbella</taxon>
    </lineage>
</organism>
<dbReference type="Pfam" id="PF13560">
    <property type="entry name" value="HTH_31"/>
    <property type="match status" value="1"/>
</dbReference>
<dbReference type="CDD" id="cd00093">
    <property type="entry name" value="HTH_XRE"/>
    <property type="match status" value="1"/>
</dbReference>
<proteinExistence type="predicted"/>
<dbReference type="InterPro" id="IPR001387">
    <property type="entry name" value="Cro/C1-type_HTH"/>
</dbReference>
<dbReference type="PROSITE" id="PS50943">
    <property type="entry name" value="HTH_CROC1"/>
    <property type="match status" value="1"/>
</dbReference>
<dbReference type="InterPro" id="IPR010982">
    <property type="entry name" value="Lambda_DNA-bd_dom_sf"/>
</dbReference>
<name>A0ABY2FCX0_9ACTN</name>
<dbReference type="Pfam" id="PF17765">
    <property type="entry name" value="MLTR_LBD"/>
    <property type="match status" value="1"/>
</dbReference>
<dbReference type="Proteomes" id="UP000295060">
    <property type="component" value="Unassembled WGS sequence"/>
</dbReference>
<evidence type="ECO:0000259" key="1">
    <source>
        <dbReference type="PROSITE" id="PS50943"/>
    </source>
</evidence>
<gene>
    <name evidence="2" type="ORF">EV137_6427</name>
</gene>
<keyword evidence="3" id="KW-1185">Reference proteome</keyword>
<evidence type="ECO:0000313" key="3">
    <source>
        <dbReference type="Proteomes" id="UP000295060"/>
    </source>
</evidence>
<comment type="caution">
    <text evidence="2">The sequence shown here is derived from an EMBL/GenBank/DDBJ whole genome shotgun (WGS) entry which is preliminary data.</text>
</comment>
<sequence>MPPVILGSMGELGRTLHAWRDRVTPSEVGLPAGGKRRAPGLRREELAHLAGLSVDYIVRLEQGRSDSPSVQVLTALARALRLSDAERNHLFVLAGEVEPSSGRLPAHIPPGVQRIVDQLEGAPLCVTDAAWTMIAWNPMFAALIGDPSPLQGRWRNIVYRHFVEPGDRVVMTPEQQQNFRNAMVTDLRASLARYPRDADLRALIEELRAGYDDFAQRWDQPVVGFHQSERKTIRHPEVGTFDIDCDILAVPGSDLRMVVYTAAPNTEAAEKLRLLSVIGLQALT</sequence>
<dbReference type="EMBL" id="SODU01000003">
    <property type="protein sequence ID" value="TDW88333.1"/>
    <property type="molecule type" value="Genomic_DNA"/>
</dbReference>
<evidence type="ECO:0000313" key="2">
    <source>
        <dbReference type="EMBL" id="TDW88333.1"/>
    </source>
</evidence>
<feature type="domain" description="HTH cro/C1-type" evidence="1">
    <location>
        <begin position="36"/>
        <end position="87"/>
    </location>
</feature>
<reference evidence="2 3" key="1">
    <citation type="submission" date="2019-03" db="EMBL/GenBank/DDBJ databases">
        <title>Genomic Encyclopedia of Type Strains, Phase III (KMG-III): the genomes of soil and plant-associated and newly described type strains.</title>
        <authorList>
            <person name="Whitman W."/>
        </authorList>
    </citation>
    <scope>NUCLEOTIDE SEQUENCE [LARGE SCALE GENOMIC DNA]</scope>
    <source>
        <strain evidence="2 3">VKMAc-2574</strain>
    </source>
</reference>
<dbReference type="SUPFAM" id="SSF47413">
    <property type="entry name" value="lambda repressor-like DNA-binding domains"/>
    <property type="match status" value="1"/>
</dbReference>
<dbReference type="PANTHER" id="PTHR35010:SF2">
    <property type="entry name" value="BLL4672 PROTEIN"/>
    <property type="match status" value="1"/>
</dbReference>
<dbReference type="Gene3D" id="1.10.260.40">
    <property type="entry name" value="lambda repressor-like DNA-binding domains"/>
    <property type="match status" value="1"/>
</dbReference>